<dbReference type="SUPFAM" id="SSF52540">
    <property type="entry name" value="P-loop containing nucleoside triphosphate hydrolases"/>
    <property type="match status" value="2"/>
</dbReference>
<feature type="domain" description="Helicase ATP-binding" evidence="10">
    <location>
        <begin position="965"/>
        <end position="1172"/>
    </location>
</feature>
<feature type="region of interest" description="Disordered" evidence="9">
    <location>
        <begin position="856"/>
        <end position="910"/>
    </location>
</feature>
<dbReference type="GeneID" id="55995529"/>
<dbReference type="InterPro" id="IPR014001">
    <property type="entry name" value="Helicase_ATP-bd"/>
</dbReference>
<evidence type="ECO:0008006" key="14">
    <source>
        <dbReference type="Google" id="ProtNLM"/>
    </source>
</evidence>
<comment type="subcellular location">
    <subcellularLocation>
        <location evidence="1">Nucleus</location>
    </subcellularLocation>
</comment>
<dbReference type="GO" id="GO:0003677">
    <property type="term" value="F:DNA binding"/>
    <property type="evidence" value="ECO:0007669"/>
    <property type="project" value="UniProtKB-KW"/>
</dbReference>
<feature type="region of interest" description="Disordered" evidence="9">
    <location>
        <begin position="342"/>
        <end position="364"/>
    </location>
</feature>
<evidence type="ECO:0000259" key="11">
    <source>
        <dbReference type="PROSITE" id="PS51194"/>
    </source>
</evidence>
<dbReference type="PROSITE" id="PS51192">
    <property type="entry name" value="HELICASE_ATP_BIND_1"/>
    <property type="match status" value="1"/>
</dbReference>
<dbReference type="Pfam" id="PF24580">
    <property type="entry name" value="DUF7607"/>
    <property type="match status" value="1"/>
</dbReference>
<dbReference type="EMBL" id="CP055901">
    <property type="protein sequence ID" value="QKX60894.1"/>
    <property type="molecule type" value="Genomic_DNA"/>
</dbReference>
<dbReference type="InterPro" id="IPR044574">
    <property type="entry name" value="ARIP4-like"/>
</dbReference>
<comment type="similarity">
    <text evidence="2">Belongs to the SNF2/RAD54 helicase family.</text>
</comment>
<keyword evidence="5" id="KW-0347">Helicase</keyword>
<feature type="compositionally biased region" description="Low complexity" evidence="9">
    <location>
        <begin position="1704"/>
        <end position="1715"/>
    </location>
</feature>
<dbReference type="Pfam" id="PF00176">
    <property type="entry name" value="SNF2-rel_dom"/>
    <property type="match status" value="1"/>
</dbReference>
<dbReference type="Gene3D" id="3.40.50.10810">
    <property type="entry name" value="Tandem AAA-ATPase domain"/>
    <property type="match status" value="1"/>
</dbReference>
<dbReference type="Pfam" id="PF00271">
    <property type="entry name" value="Helicase_C"/>
    <property type="match status" value="1"/>
</dbReference>
<feature type="region of interest" description="Disordered" evidence="9">
    <location>
        <begin position="167"/>
        <end position="189"/>
    </location>
</feature>
<dbReference type="SMART" id="SM00490">
    <property type="entry name" value="HELICc"/>
    <property type="match status" value="1"/>
</dbReference>
<dbReference type="CDD" id="cd18793">
    <property type="entry name" value="SF2_C_SNF"/>
    <property type="match status" value="1"/>
</dbReference>
<evidence type="ECO:0000256" key="1">
    <source>
        <dbReference type="ARBA" id="ARBA00004123"/>
    </source>
</evidence>
<dbReference type="Proteomes" id="UP000509510">
    <property type="component" value="Chromosome IV"/>
</dbReference>
<dbReference type="GO" id="GO:0004386">
    <property type="term" value="F:helicase activity"/>
    <property type="evidence" value="ECO:0007669"/>
    <property type="project" value="UniProtKB-KW"/>
</dbReference>
<dbReference type="RefSeq" id="XP_035347069.1">
    <property type="nucleotide sequence ID" value="XM_035491176.1"/>
</dbReference>
<evidence type="ECO:0000256" key="7">
    <source>
        <dbReference type="ARBA" id="ARBA00023125"/>
    </source>
</evidence>
<name>A0A7H8R3C8_TALRU</name>
<evidence type="ECO:0000313" key="13">
    <source>
        <dbReference type="Proteomes" id="UP000509510"/>
    </source>
</evidence>
<reference evidence="13" key="1">
    <citation type="submission" date="2020-06" db="EMBL/GenBank/DDBJ databases">
        <title>A chromosome-scale genome assembly of Talaromyces rugulosus W13939.</title>
        <authorList>
            <person name="Wang B."/>
            <person name="Guo L."/>
            <person name="Ye K."/>
            <person name="Wang L."/>
        </authorList>
    </citation>
    <scope>NUCLEOTIDE SEQUENCE [LARGE SCALE GENOMIC DNA]</scope>
    <source>
        <strain evidence="13">W13939</strain>
    </source>
</reference>
<feature type="compositionally biased region" description="Acidic residues" evidence="9">
    <location>
        <begin position="553"/>
        <end position="563"/>
    </location>
</feature>
<evidence type="ECO:0000256" key="9">
    <source>
        <dbReference type="SAM" id="MobiDB-lite"/>
    </source>
</evidence>
<evidence type="ECO:0000256" key="6">
    <source>
        <dbReference type="ARBA" id="ARBA00022840"/>
    </source>
</evidence>
<keyword evidence="7" id="KW-0238">DNA-binding</keyword>
<accession>A0A7H8R3C8</accession>
<dbReference type="CDD" id="cd18007">
    <property type="entry name" value="DEXHc_ATRX-like"/>
    <property type="match status" value="1"/>
</dbReference>
<dbReference type="PROSITE" id="PS51194">
    <property type="entry name" value="HELICASE_CTER"/>
    <property type="match status" value="1"/>
</dbReference>
<keyword evidence="3" id="KW-0547">Nucleotide-binding</keyword>
<protein>
    <recommendedName>
        <fullName evidence="14">SNF2 family helicase/ATPase</fullName>
    </recommendedName>
</protein>
<evidence type="ECO:0000313" key="12">
    <source>
        <dbReference type="EMBL" id="QKX60894.1"/>
    </source>
</evidence>
<proteinExistence type="inferred from homology"/>
<dbReference type="InterPro" id="IPR038718">
    <property type="entry name" value="SNF2-like_sf"/>
</dbReference>
<feature type="compositionally biased region" description="Polar residues" evidence="9">
    <location>
        <begin position="167"/>
        <end position="177"/>
    </location>
</feature>
<keyword evidence="13" id="KW-1185">Reference proteome</keyword>
<feature type="region of interest" description="Disordered" evidence="9">
    <location>
        <begin position="1704"/>
        <end position="1743"/>
    </location>
</feature>
<dbReference type="PANTHER" id="PTHR45797:SF1">
    <property type="entry name" value="HELICASE ARIP4"/>
    <property type="match status" value="1"/>
</dbReference>
<dbReference type="InterPro" id="IPR001650">
    <property type="entry name" value="Helicase_C-like"/>
</dbReference>
<evidence type="ECO:0000259" key="10">
    <source>
        <dbReference type="PROSITE" id="PS51192"/>
    </source>
</evidence>
<dbReference type="PANTHER" id="PTHR45797">
    <property type="entry name" value="RAD54-LIKE"/>
    <property type="match status" value="1"/>
</dbReference>
<feature type="compositionally biased region" description="Basic and acidic residues" evidence="9">
    <location>
        <begin position="355"/>
        <end position="364"/>
    </location>
</feature>
<keyword evidence="4" id="KW-0378">Hydrolase</keyword>
<feature type="compositionally biased region" description="Polar residues" evidence="9">
    <location>
        <begin position="605"/>
        <end position="615"/>
    </location>
</feature>
<dbReference type="InterPro" id="IPR056026">
    <property type="entry name" value="DUF7607"/>
</dbReference>
<dbReference type="InterPro" id="IPR000330">
    <property type="entry name" value="SNF2_N"/>
</dbReference>
<dbReference type="InterPro" id="IPR027417">
    <property type="entry name" value="P-loop_NTPase"/>
</dbReference>
<feature type="region of interest" description="Disordered" evidence="9">
    <location>
        <begin position="546"/>
        <end position="638"/>
    </location>
</feature>
<evidence type="ECO:0000256" key="8">
    <source>
        <dbReference type="ARBA" id="ARBA00023242"/>
    </source>
</evidence>
<dbReference type="GO" id="GO:0005524">
    <property type="term" value="F:ATP binding"/>
    <property type="evidence" value="ECO:0007669"/>
    <property type="project" value="UniProtKB-KW"/>
</dbReference>
<dbReference type="KEGG" id="trg:TRUGW13939_08040"/>
<gene>
    <name evidence="12" type="ORF">TRUGW13939_08040</name>
</gene>
<organism evidence="12 13">
    <name type="scientific">Talaromyces rugulosus</name>
    <name type="common">Penicillium rugulosum</name>
    <dbReference type="NCBI Taxonomy" id="121627"/>
    <lineage>
        <taxon>Eukaryota</taxon>
        <taxon>Fungi</taxon>
        <taxon>Dikarya</taxon>
        <taxon>Ascomycota</taxon>
        <taxon>Pezizomycotina</taxon>
        <taxon>Eurotiomycetes</taxon>
        <taxon>Eurotiomycetidae</taxon>
        <taxon>Eurotiales</taxon>
        <taxon>Trichocomaceae</taxon>
        <taxon>Talaromyces</taxon>
        <taxon>Talaromyces sect. Islandici</taxon>
    </lineage>
</organism>
<dbReference type="SMART" id="SM00487">
    <property type="entry name" value="DEXDc"/>
    <property type="match status" value="1"/>
</dbReference>
<feature type="compositionally biased region" description="Polar residues" evidence="9">
    <location>
        <begin position="571"/>
        <end position="587"/>
    </location>
</feature>
<evidence type="ECO:0000256" key="3">
    <source>
        <dbReference type="ARBA" id="ARBA00022741"/>
    </source>
</evidence>
<evidence type="ECO:0000256" key="4">
    <source>
        <dbReference type="ARBA" id="ARBA00022801"/>
    </source>
</evidence>
<dbReference type="InterPro" id="IPR049730">
    <property type="entry name" value="SNF2/RAD54-like_C"/>
</dbReference>
<keyword evidence="8" id="KW-0539">Nucleus</keyword>
<dbReference type="GO" id="GO:0016887">
    <property type="term" value="F:ATP hydrolysis activity"/>
    <property type="evidence" value="ECO:0007669"/>
    <property type="project" value="InterPro"/>
</dbReference>
<feature type="domain" description="Helicase C-terminal" evidence="11">
    <location>
        <begin position="1357"/>
        <end position="1504"/>
    </location>
</feature>
<evidence type="ECO:0000256" key="2">
    <source>
        <dbReference type="ARBA" id="ARBA00007025"/>
    </source>
</evidence>
<keyword evidence="6" id="KW-0067">ATP-binding</keyword>
<feature type="compositionally biased region" description="Low complexity" evidence="9">
    <location>
        <begin position="621"/>
        <end position="634"/>
    </location>
</feature>
<dbReference type="GO" id="GO:0005634">
    <property type="term" value="C:nucleus"/>
    <property type="evidence" value="ECO:0007669"/>
    <property type="project" value="UniProtKB-SubCell"/>
</dbReference>
<feature type="region of interest" description="Disordered" evidence="9">
    <location>
        <begin position="689"/>
        <end position="734"/>
    </location>
</feature>
<dbReference type="OrthoDB" id="2020972at2759"/>
<sequence>MDHGQEDPFDWSVDQVVNYLCHNSTTPWTSSKNPSPLPDRQPFESALREHGITGEVLLNGRLETFFRSSLKLREGPYYSVDRAIQYARRNSAKYQAVLNQERLDQAASMTPFMNSHMPSPFMPNPHAIFNRLTAHPDVSRSASLIRSIEYSTEGDKLANEQLFSSLQVTQSSPSPKLNENRGLETSLPNASLQETTSLNYSPQTRQHEHIHVDEQGKKRRKLNLVAKEPSKDVPAAIRLQDSGTWYIGPQKLEPASVFYPIQADVKDGNWTLLPSNCSTGQRLFVKRKLFRFYRKPTVTLPSQDGSSRTAVFPYDNEKADSDRPRFFTLYTSNKGRTTVTMESTAGSDAAPQRPTHRESSAKEEDQYNYLLQKYPVKEDDDLYPVFGDSGSEGGYDSDTWQEMDREKEELALQAQVRSKHLSPQIIDAVIEECIKSYQEKWKAKHLPKLELEAHNLWLNALRRKCRNSLIKFSLDETGRLVSRLEKIKKELHGHEWTERSHLSNQCQSMEQTVFAAETQKWRVSILESQQCPAKVRAPLVIRPKKDIVKAQPDEESLDSDSDGLGDFIVNDETTNAPDRNKQRSAQDTPRKKSSPRPPIADFQTPVKQSPSNMSPRESVKDANAGNNADDPANNKLRCGFYLSSDDESESNMGTPQSTMKVAGQDVEVIDLTGSPARLDIAETRLLNKTRQKNSLSKPDFGSQGKKKEPPQKNSNESRVQKEKPQTSTPTDDDRMALLKKMIGHIPRSERTQLIDTFLAYPEGQFRALVKTGIKALFKSKQSVRGLSGQENELILRATVFYIGWVTCQPLKSSGISRRFVIDASINIRVRDPSTPVNFDKFSGQLFELLRPYHTKENETANSSTGDSDDDQQPPSSLSPHKKRKRPVKEDQAVKSGQAAAKQRVEVQEQQRKKLEERLERVGVSNTDSEHQPVSFEQPTIFLHPHIGRRVKPHQLAGIQFMWRELIQNEKRDGCLLAHTMGLGKTMQVISLLVTIAAAVNSSDPSIRKQVPECFHRSQTLILCPPSLIENWYEEFLMWTPKEHGLGPIRKVVSADPSEVRLSTVDAWNSEGGILILSYYLFRTWVEPKPRKGKNSAQESPAPAQASSQVRDQLLKGPRIVVADEAHQMKNKDSLLAQAAALIESRSRIALTGSPLANNLIDYYAMVNWISPKYLDDITVFRAKYLEPIEQGLFFDSTYQEQRRSLKKLQVLKEILTPKISRADISVLEGSLPRKVEFVITVPLTNVQKEAYNGYARSLLAEKSGTSPTTTAILSWLAVLGLCCNHPACFYNKLEKRAEGQPNKAVSDDVDQEASPVELPLSSLGFNDTMLAIQREILSKYTDLDDPKYSHRAEIFQKIVEESVRVGDKLLCFSQSIPTLDYLEALLRLSGVKFNRLDGSTAVKTRQAAIKEFNNNPDIKVYLISTRAGGLGLNITGANRVIIFDFGFNPTWEEQAVARAYRLGQDKPVYIYRFLSGGTFEEIIHNKSIFKTQLAMRVVDKKNVERSASKSLGDYLFPVKDVGREDFSEYIGKDREVLDKILQSEQQSLAILNIALTETFCREDDEKLTEDEKKEIQEELQLELLRQSDPAAYEKRMAERYLSMNTMPVPAYNSSNMEYASFPTINYNPPLPPAPAPNFAWNDNPGSVITSTIQAVNNVTEALINDNNNTGPPPTRPDVVSMNITTTTTEEPPAESPAQAFTLFSNLSNNNNNNSSPTDHPTHGLPAPISLPVVESATTADIDS</sequence>
<evidence type="ECO:0000256" key="5">
    <source>
        <dbReference type="ARBA" id="ARBA00022806"/>
    </source>
</evidence>
<dbReference type="Gene3D" id="3.40.50.300">
    <property type="entry name" value="P-loop containing nucleotide triphosphate hydrolases"/>
    <property type="match status" value="1"/>
</dbReference>